<dbReference type="InterPro" id="IPR003749">
    <property type="entry name" value="ThiS/MoaD-like"/>
</dbReference>
<evidence type="ECO:0000313" key="4">
    <source>
        <dbReference type="Proteomes" id="UP000001879"/>
    </source>
</evidence>
<dbReference type="NCBIfam" id="TIGR01687">
    <property type="entry name" value="moaD_arch"/>
    <property type="match status" value="1"/>
</dbReference>
<evidence type="ECO:0000313" key="2">
    <source>
        <dbReference type="EMBL" id="ADD06226.1"/>
    </source>
</evidence>
<dbReference type="PANTHER" id="PTHR38031">
    <property type="entry name" value="SULFUR CARRIER PROTEIN SLR0821-RELATED"/>
    <property type="match status" value="1"/>
</dbReference>
<dbReference type="Proteomes" id="UP000011543">
    <property type="component" value="Unassembled WGS sequence"/>
</dbReference>
<dbReference type="EMBL" id="AOHS01000028">
    <property type="protein sequence ID" value="ELY31059.1"/>
    <property type="molecule type" value="Genomic_DNA"/>
</dbReference>
<dbReference type="PaxDb" id="547559-Nmag_2668"/>
<reference evidence="2" key="4">
    <citation type="submission" date="2016-09" db="EMBL/GenBank/DDBJ databases">
        <authorList>
            <person name="Pfeiffer F."/>
        </authorList>
    </citation>
    <scope>NUCLEOTIDE SEQUENCE</scope>
    <source>
        <strain evidence="2">ATCC 43099</strain>
    </source>
</reference>
<dbReference type="PANTHER" id="PTHR38031:SF1">
    <property type="entry name" value="SULFUR CARRIER PROTEIN CYSO"/>
    <property type="match status" value="1"/>
</dbReference>
<dbReference type="SUPFAM" id="SSF54285">
    <property type="entry name" value="MoaD/ThiS"/>
    <property type="match status" value="1"/>
</dbReference>
<dbReference type="Pfam" id="PF02597">
    <property type="entry name" value="ThiS"/>
    <property type="match status" value="1"/>
</dbReference>
<dbReference type="InterPro" id="IPR012675">
    <property type="entry name" value="Beta-grasp_dom_sf"/>
</dbReference>
<dbReference type="STRING" id="547559.Nmag_2668"/>
<dbReference type="NCBIfam" id="NF041918">
    <property type="entry name" value="SAMP1"/>
    <property type="match status" value="1"/>
</dbReference>
<dbReference type="InterPro" id="IPR054834">
    <property type="entry name" value="SAMP1_3"/>
</dbReference>
<evidence type="ECO:0000313" key="5">
    <source>
        <dbReference type="Proteomes" id="UP000011543"/>
    </source>
</evidence>
<dbReference type="RefSeq" id="WP_004215087.1">
    <property type="nucleotide sequence ID" value="NC_013922.1"/>
</dbReference>
<feature type="compositionally biased region" description="Gly residues" evidence="1">
    <location>
        <begin position="90"/>
        <end position="105"/>
    </location>
</feature>
<protein>
    <submittedName>
        <fullName evidence="3">MoaD family protein</fullName>
    </submittedName>
    <submittedName>
        <fullName evidence="2">Ubiquitin-like modifier protein SAMP3</fullName>
    </submittedName>
</protein>
<accession>D3SZ34</accession>
<sequence>MELTLRFFATYRDAVGEKERTRTVDDDATVGDVLADLESQYDGLDGQLLESDEIRPQLSVLKNGRDVTHMAGAETVLEDGDVVSVFPPVAGGGAGGGGAGGGAGSDSGSSL</sequence>
<dbReference type="eggNOG" id="arCOG00536">
    <property type="taxonomic scope" value="Archaea"/>
</dbReference>
<reference evidence="4" key="1">
    <citation type="submission" date="2010-02" db="EMBL/GenBank/DDBJ databases">
        <title>Complete sequence of chromosome of Natrialba magadii ATCC 43099.</title>
        <authorList>
            <consortium name="US DOE Joint Genome Institute"/>
            <person name="Lucas S."/>
            <person name="Copeland A."/>
            <person name="Lapidus A."/>
            <person name="Cheng J.-F."/>
            <person name="Bruce D."/>
            <person name="Goodwin L."/>
            <person name="Pitluck S."/>
            <person name="Davenport K."/>
            <person name="Saunders E."/>
            <person name="Detter J.C."/>
            <person name="Han C."/>
            <person name="Tapia R."/>
            <person name="Land M."/>
            <person name="Hauser L."/>
            <person name="Kyrpides N."/>
            <person name="Mikhailova N."/>
            <person name="De Castro R.E."/>
            <person name="Maupin-Furlow J.A."/>
            <person name="Woyke T."/>
        </authorList>
    </citation>
    <scope>NUCLEOTIDE SEQUENCE [LARGE SCALE GENOMIC DNA]</scope>
    <source>
        <strain evidence="4">ATCC 43099 / DSM 3394 / CCM 3739 / CIP 104546 / IAM 13178 / JCM 8861 / NBRC 102185 / NCIMB 2190 / MS3</strain>
    </source>
</reference>
<dbReference type="InterPro" id="IPR052045">
    <property type="entry name" value="Sulfur_Carrier/Prot_Modifier"/>
</dbReference>
<dbReference type="KEGG" id="nmg:Nmag_2668"/>
<dbReference type="InterPro" id="IPR010038">
    <property type="entry name" value="MoaD_arc-typ"/>
</dbReference>
<dbReference type="Gene3D" id="3.10.20.30">
    <property type="match status" value="1"/>
</dbReference>
<name>D3SZ34_NATMM</name>
<organism evidence="2 4">
    <name type="scientific">Natrialba magadii (strain ATCC 43099 / DSM 3394 / CCM 3739 / CIP 104546 / IAM 13178 / JCM 8861 / NBRC 102185 / NCIMB 2190 / MS3)</name>
    <name type="common">Natronobacterium magadii</name>
    <dbReference type="NCBI Taxonomy" id="547559"/>
    <lineage>
        <taxon>Archaea</taxon>
        <taxon>Methanobacteriati</taxon>
        <taxon>Methanobacteriota</taxon>
        <taxon>Stenosarchaea group</taxon>
        <taxon>Halobacteria</taxon>
        <taxon>Halobacteriales</taxon>
        <taxon>Natrialbaceae</taxon>
        <taxon>Natrialba</taxon>
    </lineage>
</organism>
<evidence type="ECO:0000256" key="1">
    <source>
        <dbReference type="SAM" id="MobiDB-lite"/>
    </source>
</evidence>
<dbReference type="GeneID" id="8825523"/>
<dbReference type="Proteomes" id="UP000001879">
    <property type="component" value="Chromosome"/>
</dbReference>
<dbReference type="PATRIC" id="fig|547559.17.peg.1371"/>
<reference evidence="3 5" key="3">
    <citation type="journal article" date="2014" name="PLoS Genet.">
        <title>Phylogenetically driven sequencing of extremely halophilic archaea reveals strategies for static and dynamic osmo-response.</title>
        <authorList>
            <person name="Becker E.A."/>
            <person name="Seitzer P.M."/>
            <person name="Tritt A."/>
            <person name="Larsen D."/>
            <person name="Krusor M."/>
            <person name="Yao A.I."/>
            <person name="Wu D."/>
            <person name="Madern D."/>
            <person name="Eisen J.A."/>
            <person name="Darling A.E."/>
            <person name="Facciotti M.T."/>
        </authorList>
    </citation>
    <scope>NUCLEOTIDE SEQUENCE [LARGE SCALE GENOMIC DNA]</scope>
    <source>
        <strain evidence="5">ATCC 43099 / DSM 3394 / CCM 3739 / CIP 104546 / IAM 13178 / JCM 8861 / NBRC 102185 / NCIMB 2190 / MS3</strain>
        <strain evidence="3">MS-3</strain>
    </source>
</reference>
<dbReference type="EMBL" id="CP001932">
    <property type="protein sequence ID" value="ADD06226.1"/>
    <property type="molecule type" value="Genomic_DNA"/>
</dbReference>
<reference evidence="2 4" key="2">
    <citation type="journal article" date="2012" name="BMC Genomics">
        <title>A comparative genomics perspective on the genetic content of the alkaliphilic haloarchaeon Natrialba magadii ATCC 43099T.</title>
        <authorList>
            <person name="Siddaramappa S."/>
            <person name="Challacombe J.F."/>
            <person name="Decastro R.E."/>
            <person name="Pfeiffer F."/>
            <person name="Sastre D.E."/>
            <person name="Gimenez M.I."/>
            <person name="Paggi R.A."/>
            <person name="Detter J.C."/>
            <person name="Davenport K.W."/>
            <person name="Goodwin L.A."/>
            <person name="Kyrpides N."/>
            <person name="Tapia R."/>
            <person name="Pitluck S."/>
            <person name="Lucas S."/>
            <person name="Woyke T."/>
            <person name="Maupin-Furlow J.A."/>
        </authorList>
    </citation>
    <scope>NUCLEOTIDE SEQUENCE [LARGE SCALE GENOMIC DNA]</scope>
    <source>
        <strain evidence="2">ATCC 43099</strain>
        <strain evidence="4">ATCC 43099 / DSM 3394 / CCM 3739 / CIP 104546 / IAM 13178 / JCM 8861 / NBRC 102185 / NCIMB 2190 / MS3</strain>
    </source>
</reference>
<proteinExistence type="predicted"/>
<dbReference type="OrthoDB" id="134663at2157"/>
<evidence type="ECO:0000313" key="3">
    <source>
        <dbReference type="EMBL" id="ELY31059.1"/>
    </source>
</evidence>
<dbReference type="InterPro" id="IPR016155">
    <property type="entry name" value="Mopterin_synth/thiamin_S_b"/>
</dbReference>
<keyword evidence="4" id="KW-1185">Reference proteome</keyword>
<gene>
    <name evidence="2" type="primary">samp3</name>
    <name evidence="2" type="ordered locus">Nmag_2668</name>
    <name evidence="3" type="ORF">C500_07041</name>
</gene>
<dbReference type="HOGENOM" id="CLU_114601_1_2_2"/>
<feature type="region of interest" description="Disordered" evidence="1">
    <location>
        <begin position="88"/>
        <end position="111"/>
    </location>
</feature>
<dbReference type="AlphaFoldDB" id="D3SZ34"/>